<keyword evidence="1" id="KW-0812">Transmembrane</keyword>
<dbReference type="AlphaFoldDB" id="A0A3A8AAZ7"/>
<protein>
    <recommendedName>
        <fullName evidence="4">Lipopolysaccharide biosynthesis protein</fullName>
    </recommendedName>
</protein>
<comment type="caution">
    <text evidence="2">The sequence shown here is derived from an EMBL/GenBank/DDBJ whole genome shotgun (WGS) entry which is preliminary data.</text>
</comment>
<evidence type="ECO:0000256" key="1">
    <source>
        <dbReference type="SAM" id="Phobius"/>
    </source>
</evidence>
<organism evidence="2 3">
    <name type="scientific">Oceaniradius stylonematis</name>
    <dbReference type="NCBI Taxonomy" id="2184161"/>
    <lineage>
        <taxon>Bacteria</taxon>
        <taxon>Pseudomonadati</taxon>
        <taxon>Pseudomonadota</taxon>
        <taxon>Alphaproteobacteria</taxon>
        <taxon>Hyphomicrobiales</taxon>
        <taxon>Ahrensiaceae</taxon>
        <taxon>Oceaniradius</taxon>
    </lineage>
</organism>
<name>A0A3A8AAZ7_9HYPH</name>
<reference evidence="2 3" key="1">
    <citation type="journal article" date="2018" name="Int. J. Syst. Bacteriol.">
        <title>Oceaniradius stylonemae gen. nov., sp. nov., isolated from a red alga, Stylonema cornu-cervi.</title>
        <authorList>
            <person name="Jeong S."/>
        </authorList>
    </citation>
    <scope>NUCLEOTIDE SEQUENCE [LARGE SCALE GENOMIC DNA]</scope>
    <source>
        <strain evidence="2 3">StC1</strain>
    </source>
</reference>
<evidence type="ECO:0000313" key="3">
    <source>
        <dbReference type="Proteomes" id="UP000246132"/>
    </source>
</evidence>
<feature type="transmembrane region" description="Helical" evidence="1">
    <location>
        <begin position="241"/>
        <end position="266"/>
    </location>
</feature>
<keyword evidence="3" id="KW-1185">Reference proteome</keyword>
<sequence length="375" mass="40066">MFSAIVAIFSIFATLSLELGILGADRRSESLRFATGGLAAALFATAIALPAAIFIGGSAPFGQLPIWAVCAALAVCLTTVLQLTATNWAIRTDRNNRAARATFAGLAGRSLLQVGFGFWFGGLGGLIAGEWLGRVAGWLTAEAGTARAALRRITSAPRRIVAHLSRNRRYPFYVTPAVSIEVALVWLPAPFFAIAYGPDVGGFVALIQRLGSAPLTIVNQSLGQLVHRHAGDMIRVNPRRVLTLTSGLVLATLPLLAVLMAVLWFYGEQIAGAVFGTAWRQAGLVALIFAPLYYVQFLSLVTNRLILVLDRMRLKLAASGLHLVVLVASLPAARLAGLDWLGAMALLVTLLTLSYAAVFAFVLWLVDARRRSVHP</sequence>
<proteinExistence type="predicted"/>
<evidence type="ECO:0008006" key="4">
    <source>
        <dbReference type="Google" id="ProtNLM"/>
    </source>
</evidence>
<accession>A0A3A8AAZ7</accession>
<keyword evidence="1" id="KW-1133">Transmembrane helix</keyword>
<evidence type="ECO:0000313" key="2">
    <source>
        <dbReference type="EMBL" id="RKF06518.1"/>
    </source>
</evidence>
<feature type="transmembrane region" description="Helical" evidence="1">
    <location>
        <begin position="36"/>
        <end position="59"/>
    </location>
</feature>
<gene>
    <name evidence="2" type="ORF">DEM25_013110</name>
</gene>
<dbReference type="Proteomes" id="UP000246132">
    <property type="component" value="Unassembled WGS sequence"/>
</dbReference>
<feature type="transmembrane region" description="Helical" evidence="1">
    <location>
        <begin position="278"/>
        <end position="295"/>
    </location>
</feature>
<keyword evidence="1" id="KW-0472">Membrane</keyword>
<feature type="transmembrane region" description="Helical" evidence="1">
    <location>
        <begin position="6"/>
        <end position="24"/>
    </location>
</feature>
<feature type="transmembrane region" description="Helical" evidence="1">
    <location>
        <begin position="340"/>
        <end position="366"/>
    </location>
</feature>
<dbReference type="EMBL" id="QFWV02000007">
    <property type="protein sequence ID" value="RKF06518.1"/>
    <property type="molecule type" value="Genomic_DNA"/>
</dbReference>
<feature type="transmembrane region" description="Helical" evidence="1">
    <location>
        <begin position="111"/>
        <end position="129"/>
    </location>
</feature>
<feature type="transmembrane region" description="Helical" evidence="1">
    <location>
        <begin position="316"/>
        <end position="334"/>
    </location>
</feature>
<feature type="transmembrane region" description="Helical" evidence="1">
    <location>
        <begin position="65"/>
        <end position="90"/>
    </location>
</feature>